<dbReference type="InterPro" id="IPR036365">
    <property type="entry name" value="PGBD-like_sf"/>
</dbReference>
<dbReference type="InterPro" id="IPR036366">
    <property type="entry name" value="PGBDSf"/>
</dbReference>
<dbReference type="InterPro" id="IPR002477">
    <property type="entry name" value="Peptidoglycan-bd-like"/>
</dbReference>
<evidence type="ECO:0000259" key="2">
    <source>
        <dbReference type="Pfam" id="PF01471"/>
    </source>
</evidence>
<sequence length="304" mass="32668">MFEQETIASIARAAEDAGLEPAALLAVAEVESAGKAFATMGGKREPLIRFEGHYFDRRLTGARQAQARAAGLASPKAGGVANPRTQSGRWALLERACDIDRKAALESVSWGLGQVMGAHWLWLGYANVEALVEEARSGVAGQARLMVRYIERAGLRTSLERRDWAAFAKGYNGPAYKKYGYDTKIAAAYERHRKAGGKAGKDSSGKEKAPDDRPVLKTGARGAAVTELQMLLCAAGQDCDIDGVFGPATAAAVRRFQQETGLSPDGFAGPKTLTALRRGKSADDEQTAFWLRLRDFMARLFGAA</sequence>
<dbReference type="InterPro" id="IPR023346">
    <property type="entry name" value="Lysozyme-like_dom_sf"/>
</dbReference>
<dbReference type="Gene3D" id="1.10.101.10">
    <property type="entry name" value="PGBD-like superfamily/PGBD"/>
    <property type="match status" value="1"/>
</dbReference>
<dbReference type="EMBL" id="CP018171">
    <property type="protein sequence ID" value="APH73696.1"/>
    <property type="molecule type" value="Genomic_DNA"/>
</dbReference>
<dbReference type="InterPro" id="IPR024408">
    <property type="entry name" value="Muramidase"/>
</dbReference>
<name>A0A1L3SW92_9HYPH</name>
<evidence type="ECO:0000256" key="1">
    <source>
        <dbReference type="SAM" id="MobiDB-lite"/>
    </source>
</evidence>
<dbReference type="OrthoDB" id="1523598at2"/>
<dbReference type="KEGG" id="meso:BSQ44_21655"/>
<feature type="domain" description="Peptidoglycan binding-like" evidence="2">
    <location>
        <begin position="221"/>
        <end position="276"/>
    </location>
</feature>
<protein>
    <submittedName>
        <fullName evidence="4">Peptidoglycan-binding protein</fullName>
    </submittedName>
</protein>
<dbReference type="Pfam" id="PF11860">
    <property type="entry name" value="Muramidase"/>
    <property type="match status" value="1"/>
</dbReference>
<accession>A0A1L3SW92</accession>
<proteinExistence type="predicted"/>
<dbReference type="Proteomes" id="UP000182840">
    <property type="component" value="Chromosome"/>
</dbReference>
<dbReference type="RefSeq" id="WP_072607160.1">
    <property type="nucleotide sequence ID" value="NZ_CP018171.1"/>
</dbReference>
<evidence type="ECO:0000313" key="5">
    <source>
        <dbReference type="Proteomes" id="UP000182840"/>
    </source>
</evidence>
<gene>
    <name evidence="4" type="ORF">BSQ44_21655</name>
</gene>
<dbReference type="SUPFAM" id="SSF53955">
    <property type="entry name" value="Lysozyme-like"/>
    <property type="match status" value="1"/>
</dbReference>
<feature type="domain" description="N-acetylmuramidase" evidence="3">
    <location>
        <begin position="20"/>
        <end position="192"/>
    </location>
</feature>
<organism evidence="4 5">
    <name type="scientific">Aquibium oceanicum</name>
    <dbReference type="NCBI Taxonomy" id="1670800"/>
    <lineage>
        <taxon>Bacteria</taxon>
        <taxon>Pseudomonadati</taxon>
        <taxon>Pseudomonadota</taxon>
        <taxon>Alphaproteobacteria</taxon>
        <taxon>Hyphomicrobiales</taxon>
        <taxon>Phyllobacteriaceae</taxon>
        <taxon>Aquibium</taxon>
    </lineage>
</organism>
<evidence type="ECO:0000313" key="4">
    <source>
        <dbReference type="EMBL" id="APH73696.1"/>
    </source>
</evidence>
<dbReference type="SUPFAM" id="SSF47090">
    <property type="entry name" value="PGBD-like"/>
    <property type="match status" value="1"/>
</dbReference>
<dbReference type="Pfam" id="PF01471">
    <property type="entry name" value="PG_binding_1"/>
    <property type="match status" value="1"/>
</dbReference>
<feature type="compositionally biased region" description="Basic and acidic residues" evidence="1">
    <location>
        <begin position="199"/>
        <end position="215"/>
    </location>
</feature>
<reference evidence="5" key="1">
    <citation type="submission" date="2016-11" db="EMBL/GenBank/DDBJ databases">
        <title>Mesorhizobium oceanicum sp. nov., isolated from deep seawater in South China Sea.</title>
        <authorList>
            <person name="Fu G.-Y."/>
        </authorList>
    </citation>
    <scope>NUCLEOTIDE SEQUENCE [LARGE SCALE GENOMIC DNA]</scope>
    <source>
        <strain evidence="5">B7</strain>
    </source>
</reference>
<evidence type="ECO:0000259" key="3">
    <source>
        <dbReference type="Pfam" id="PF11860"/>
    </source>
</evidence>
<feature type="region of interest" description="Disordered" evidence="1">
    <location>
        <begin position="195"/>
        <end position="216"/>
    </location>
</feature>
<dbReference type="STRING" id="1670800.BSQ44_21655"/>
<dbReference type="AlphaFoldDB" id="A0A1L3SW92"/>
<keyword evidence="5" id="KW-1185">Reference proteome</keyword>